<dbReference type="Pfam" id="PF06985">
    <property type="entry name" value="HET"/>
    <property type="match status" value="1"/>
</dbReference>
<evidence type="ECO:0000313" key="3">
    <source>
        <dbReference type="Proteomes" id="UP001396898"/>
    </source>
</evidence>
<sequence length="726" mass="80908">MGTSLCEKCKCLELDDATLGGFDGASSTEGRSFLAFDQEDGARNIPLDYRLEDSLPDLPRLAESGRNGCGFCKLLRQSLVDSGVVATKTADAARVVISLAYVWKTLDVDGYRVNFHGYPDRGLVALVVQIEFMPVNSAVISQQPLSVSKISFDVDSEPGPCQTWLRLETSPRPKVLDEANVVMMRQAIDGQRPLMQQHGKFTDESLFPARLIDLGNGENTSRCRLVLTHADHSSSPSPQESGYAALSYCWGNAAEAACQFKTEPHSLAERLSGFDITDTTAVVQDAVKVCRALGIRYLWVDAVCIVQGDKDDWERESQKMSSIYHNAAATICPISSNSCLEGFLHRSSHSVQVPFRSTVNRAIQGEYALRYTNTKFSFMDVGNPAAEDFAECKWKTRGWCFQELHSSRLMIIFGPRKIQIITPEGVIVEGVSEDSLQLSGLGDPVIPTLDRYVRDGVELDERVYHDQWMAMVELYGIRELSYEADRLPALSGLASLIKRALPLDTYLAGLWERDIHRQLFWNTSGTSYGNLDDLVSSFGLVDGLYIAPSWSWMRKKDLISFGYDKFNMDDYTDYRSECKYVRSSVTPDGLDPTGRLRDASLLLCSRFMPIPSTTMMDRNSPRWLFTSEHGAYVADCELDWVERNGNATMSGERDLVLLLLGSCTESDDNDDPSETKERFSWGIVTCAAPEIDPVAYVRIGVFYSDPTNGGGLKQFEKCPLGEFLLK</sequence>
<reference evidence="2 3" key="1">
    <citation type="submission" date="2023-01" db="EMBL/GenBank/DDBJ databases">
        <title>Analysis of 21 Apiospora genomes using comparative genomics revels a genus with tremendous synthesis potential of carbohydrate active enzymes and secondary metabolites.</title>
        <authorList>
            <person name="Sorensen T."/>
        </authorList>
    </citation>
    <scope>NUCLEOTIDE SEQUENCE [LARGE SCALE GENOMIC DNA]</scope>
    <source>
        <strain evidence="2 3">CBS 20057</strain>
    </source>
</reference>
<name>A0ABR1RMT3_9PEZI</name>
<dbReference type="EMBL" id="JAQQWI010000012">
    <property type="protein sequence ID" value="KAK8015800.1"/>
    <property type="molecule type" value="Genomic_DNA"/>
</dbReference>
<evidence type="ECO:0000313" key="2">
    <source>
        <dbReference type="EMBL" id="KAK8015800.1"/>
    </source>
</evidence>
<dbReference type="PANTHER" id="PTHR33112">
    <property type="entry name" value="DOMAIN PROTEIN, PUTATIVE-RELATED"/>
    <property type="match status" value="1"/>
</dbReference>
<dbReference type="PANTHER" id="PTHR33112:SF16">
    <property type="entry name" value="HETEROKARYON INCOMPATIBILITY DOMAIN-CONTAINING PROTEIN"/>
    <property type="match status" value="1"/>
</dbReference>
<dbReference type="Proteomes" id="UP001396898">
    <property type="component" value="Unassembled WGS sequence"/>
</dbReference>
<accession>A0ABR1RMT3</accession>
<evidence type="ECO:0000259" key="1">
    <source>
        <dbReference type="Pfam" id="PF06985"/>
    </source>
</evidence>
<gene>
    <name evidence="2" type="ORF">PG991_008688</name>
</gene>
<comment type="caution">
    <text evidence="2">The sequence shown here is derived from an EMBL/GenBank/DDBJ whole genome shotgun (WGS) entry which is preliminary data.</text>
</comment>
<keyword evidence="3" id="KW-1185">Reference proteome</keyword>
<dbReference type="InterPro" id="IPR010730">
    <property type="entry name" value="HET"/>
</dbReference>
<organism evidence="2 3">
    <name type="scientific">Apiospora marii</name>
    <dbReference type="NCBI Taxonomy" id="335849"/>
    <lineage>
        <taxon>Eukaryota</taxon>
        <taxon>Fungi</taxon>
        <taxon>Dikarya</taxon>
        <taxon>Ascomycota</taxon>
        <taxon>Pezizomycotina</taxon>
        <taxon>Sordariomycetes</taxon>
        <taxon>Xylariomycetidae</taxon>
        <taxon>Amphisphaeriales</taxon>
        <taxon>Apiosporaceae</taxon>
        <taxon>Apiospora</taxon>
    </lineage>
</organism>
<feature type="domain" description="Heterokaryon incompatibility" evidence="1">
    <location>
        <begin position="243"/>
        <end position="403"/>
    </location>
</feature>
<proteinExistence type="predicted"/>
<protein>
    <submittedName>
        <fullName evidence="2">Neutral/alkaline non-lysosomal ceramidase</fullName>
    </submittedName>
</protein>